<dbReference type="Pfam" id="PF10618">
    <property type="entry name" value="Tail_tube"/>
    <property type="match status" value="1"/>
</dbReference>
<dbReference type="RefSeq" id="WP_128562120.1">
    <property type="nucleotide sequence ID" value="NZ_BPQH01000012.1"/>
</dbReference>
<evidence type="ECO:0008006" key="3">
    <source>
        <dbReference type="Google" id="ProtNLM"/>
    </source>
</evidence>
<gene>
    <name evidence="1" type="ORF">OPKNFCMD_3838</name>
</gene>
<evidence type="ECO:0000313" key="2">
    <source>
        <dbReference type="Proteomes" id="UP001055167"/>
    </source>
</evidence>
<organism evidence="1 2">
    <name type="scientific">Methylobacterium crusticola</name>
    <dbReference type="NCBI Taxonomy" id="1697972"/>
    <lineage>
        <taxon>Bacteria</taxon>
        <taxon>Pseudomonadati</taxon>
        <taxon>Pseudomonadota</taxon>
        <taxon>Alphaproteobacteria</taxon>
        <taxon>Hyphomicrobiales</taxon>
        <taxon>Methylobacteriaceae</taxon>
        <taxon>Methylobacterium</taxon>
    </lineage>
</organism>
<keyword evidence="2" id="KW-1185">Reference proteome</keyword>
<name>A0ABQ4R085_9HYPH</name>
<proteinExistence type="predicted"/>
<dbReference type="InterPro" id="IPR019596">
    <property type="entry name" value="Phage_Mu_GpM_tail_tub"/>
</dbReference>
<accession>A0ABQ4R085</accession>
<reference evidence="1" key="1">
    <citation type="journal article" date="2021" name="Front. Microbiol.">
        <title>Comprehensive Comparative Genomics and Phenotyping of Methylobacterium Species.</title>
        <authorList>
            <person name="Alessa O."/>
            <person name="Ogura Y."/>
            <person name="Fujitani Y."/>
            <person name="Takami H."/>
            <person name="Hayashi T."/>
            <person name="Sahin N."/>
            <person name="Tani A."/>
        </authorList>
    </citation>
    <scope>NUCLEOTIDE SEQUENCE</scope>
    <source>
        <strain evidence="1">KCTC 52305</strain>
    </source>
</reference>
<comment type="caution">
    <text evidence="1">The sequence shown here is derived from an EMBL/GenBank/DDBJ whole genome shotgun (WGS) entry which is preliminary data.</text>
</comment>
<dbReference type="EMBL" id="BPQH01000012">
    <property type="protein sequence ID" value="GJD51087.1"/>
    <property type="molecule type" value="Genomic_DNA"/>
</dbReference>
<dbReference type="Proteomes" id="UP001055167">
    <property type="component" value="Unassembled WGS sequence"/>
</dbReference>
<sequence>MDTKGGRFTLDINGRTYSGRGKATVEPARVSRENGVNQNGTGYSTVKPKLAKLDLTFDRGVGLRWDDAMVLAEVDVTFVETDLKTPVTHLYTAASWSGTPSIDTETGEVSGLSIETDKYQQI</sequence>
<protein>
    <recommendedName>
        <fullName evidence="3">Phage tail protein</fullName>
    </recommendedName>
</protein>
<evidence type="ECO:0000313" key="1">
    <source>
        <dbReference type="EMBL" id="GJD51087.1"/>
    </source>
</evidence>
<reference evidence="1" key="2">
    <citation type="submission" date="2021-08" db="EMBL/GenBank/DDBJ databases">
        <authorList>
            <person name="Tani A."/>
            <person name="Ola A."/>
            <person name="Ogura Y."/>
            <person name="Katsura K."/>
            <person name="Hayashi T."/>
        </authorList>
    </citation>
    <scope>NUCLEOTIDE SEQUENCE</scope>
    <source>
        <strain evidence="1">KCTC 52305</strain>
    </source>
</reference>